<dbReference type="PANTHER" id="PTHR36694">
    <property type="entry name" value="PASIFLORA 1, ISOFORM A-RELATED"/>
    <property type="match status" value="1"/>
</dbReference>
<dbReference type="EMBL" id="VIIS01001515">
    <property type="protein sequence ID" value="KAF0297052.1"/>
    <property type="molecule type" value="Genomic_DNA"/>
</dbReference>
<feature type="transmembrane region" description="Helical" evidence="1">
    <location>
        <begin position="145"/>
        <end position="171"/>
    </location>
</feature>
<dbReference type="AlphaFoldDB" id="A0A6A4W1T8"/>
<feature type="transmembrane region" description="Helical" evidence="1">
    <location>
        <begin position="79"/>
        <end position="101"/>
    </location>
</feature>
<comment type="caution">
    <text evidence="2">The sequence shown here is derived from an EMBL/GenBank/DDBJ whole genome shotgun (WGS) entry which is preliminary data.</text>
</comment>
<reference evidence="2 3" key="1">
    <citation type="submission" date="2019-07" db="EMBL/GenBank/DDBJ databases">
        <title>Draft genome assembly of a fouling barnacle, Amphibalanus amphitrite (Darwin, 1854): The first reference genome for Thecostraca.</title>
        <authorList>
            <person name="Kim W."/>
        </authorList>
    </citation>
    <scope>NUCLEOTIDE SEQUENCE [LARGE SCALE GENOMIC DNA]</scope>
    <source>
        <strain evidence="2">SNU_AA5</strain>
        <tissue evidence="2">Soma without cirri and trophi</tissue>
    </source>
</reference>
<dbReference type="InterPro" id="IPR031720">
    <property type="entry name" value="DUF4728"/>
</dbReference>
<protein>
    <submittedName>
        <fullName evidence="2">Uncharacterized protein</fullName>
    </submittedName>
</protein>
<dbReference type="PANTHER" id="PTHR36694:SF11">
    <property type="entry name" value="LP21121P-RELATED"/>
    <property type="match status" value="1"/>
</dbReference>
<dbReference type="Proteomes" id="UP000440578">
    <property type="component" value="Unassembled WGS sequence"/>
</dbReference>
<organism evidence="2 3">
    <name type="scientific">Amphibalanus amphitrite</name>
    <name type="common">Striped barnacle</name>
    <name type="synonym">Balanus amphitrite</name>
    <dbReference type="NCBI Taxonomy" id="1232801"/>
    <lineage>
        <taxon>Eukaryota</taxon>
        <taxon>Metazoa</taxon>
        <taxon>Ecdysozoa</taxon>
        <taxon>Arthropoda</taxon>
        <taxon>Crustacea</taxon>
        <taxon>Multicrustacea</taxon>
        <taxon>Cirripedia</taxon>
        <taxon>Thoracica</taxon>
        <taxon>Thoracicalcarea</taxon>
        <taxon>Balanomorpha</taxon>
        <taxon>Balanoidea</taxon>
        <taxon>Balanidae</taxon>
        <taxon>Amphibalaninae</taxon>
        <taxon>Amphibalanus</taxon>
    </lineage>
</organism>
<keyword evidence="1" id="KW-1133">Transmembrane helix</keyword>
<keyword evidence="3" id="KW-1185">Reference proteome</keyword>
<feature type="transmembrane region" description="Helical" evidence="1">
    <location>
        <begin position="21"/>
        <end position="41"/>
    </location>
</feature>
<name>A0A6A4W1T8_AMPAM</name>
<evidence type="ECO:0000313" key="3">
    <source>
        <dbReference type="Proteomes" id="UP000440578"/>
    </source>
</evidence>
<evidence type="ECO:0000313" key="2">
    <source>
        <dbReference type="EMBL" id="KAF0297052.1"/>
    </source>
</evidence>
<evidence type="ECO:0000256" key="1">
    <source>
        <dbReference type="SAM" id="Phobius"/>
    </source>
</evidence>
<dbReference type="Pfam" id="PF15860">
    <property type="entry name" value="DUF4728"/>
    <property type="match status" value="1"/>
</dbReference>
<sequence length="188" mass="20226">MRLRRLKSCCCCSLRDGVTTISLLHCLVDALGALWLALLLADARLVRRLLATEPEVAPAPAADGLPPPDLDTLSRAVRVGALLLLALLLASLPVDLALLVAAARRRRRLLLPWLGWQGLLLVGQLLLALTELLAAAASLEAAPETWAVIVLQLVIATVSGYCYAVVLSFFLQLREQDSKDYTGAPIMT</sequence>
<proteinExistence type="predicted"/>
<feature type="transmembrane region" description="Helical" evidence="1">
    <location>
        <begin position="113"/>
        <end position="139"/>
    </location>
</feature>
<accession>A0A6A4W1T8</accession>
<keyword evidence="1" id="KW-0472">Membrane</keyword>
<keyword evidence="1" id="KW-0812">Transmembrane</keyword>
<gene>
    <name evidence="2" type="ORF">FJT64_005536</name>
</gene>